<evidence type="ECO:0008006" key="11">
    <source>
        <dbReference type="Google" id="ProtNLM"/>
    </source>
</evidence>
<dbReference type="PANTHER" id="PTHR21547">
    <property type="entry name" value="CLUSTERIN ASSOCIATED PROTEIN 1"/>
    <property type="match status" value="1"/>
</dbReference>
<sequence>MSYRDLRNFTEMIRSLGFVRLVSMENFRTPNFNLVADILIWLIKRFDPEANIHEEYTSEQDRVLLVRSAAEFMIEELKLSRELATQVTTKGASIYESLGKEVELKEERYQSVSNFLELNKVEKALKETNFATKQNIESTKGFIENVAATENSLDSKIEKKKSELERNQKRLQTLKKVRPAFLEEFEKLEVDLQMLYKDYINKTRCLCYLEQVQEENAIAEQERMFKRQRETRKMMEELQLEDARKLMEDDESLDVLADNVPQKAVGRLRTATAARARLATGRKKVYGGMNADDDSNSLDSDSEFFLDDVDGEDSSILGSNDDLKGIASESKSDQSDDDF</sequence>
<evidence type="ECO:0000256" key="3">
    <source>
        <dbReference type="ARBA" id="ARBA00022794"/>
    </source>
</evidence>
<comment type="subcellular location">
    <subcellularLocation>
        <location evidence="1">Cell projection</location>
        <location evidence="1">Cilium</location>
    </subcellularLocation>
</comment>
<name>A0A9P0EAD7_NEZVI</name>
<organism evidence="9 10">
    <name type="scientific">Nezara viridula</name>
    <name type="common">Southern green stink bug</name>
    <name type="synonym">Cimex viridulus</name>
    <dbReference type="NCBI Taxonomy" id="85310"/>
    <lineage>
        <taxon>Eukaryota</taxon>
        <taxon>Metazoa</taxon>
        <taxon>Ecdysozoa</taxon>
        <taxon>Arthropoda</taxon>
        <taxon>Hexapoda</taxon>
        <taxon>Insecta</taxon>
        <taxon>Pterygota</taxon>
        <taxon>Neoptera</taxon>
        <taxon>Paraneoptera</taxon>
        <taxon>Hemiptera</taxon>
        <taxon>Heteroptera</taxon>
        <taxon>Panheteroptera</taxon>
        <taxon>Pentatomomorpha</taxon>
        <taxon>Pentatomoidea</taxon>
        <taxon>Pentatomidae</taxon>
        <taxon>Pentatominae</taxon>
        <taxon>Nezara</taxon>
    </lineage>
</organism>
<keyword evidence="10" id="KW-1185">Reference proteome</keyword>
<keyword evidence="6" id="KW-0966">Cell projection</keyword>
<evidence type="ECO:0000313" key="10">
    <source>
        <dbReference type="Proteomes" id="UP001152798"/>
    </source>
</evidence>
<evidence type="ECO:0000256" key="8">
    <source>
        <dbReference type="SAM" id="MobiDB-lite"/>
    </source>
</evidence>
<feature type="region of interest" description="Disordered" evidence="8">
    <location>
        <begin position="286"/>
        <end position="339"/>
    </location>
</feature>
<keyword evidence="4 7" id="KW-0175">Coiled coil</keyword>
<gene>
    <name evidence="9" type="ORF">NEZAVI_LOCUS2509</name>
</gene>
<keyword evidence="3" id="KW-0970">Cilium biogenesis/degradation</keyword>
<dbReference type="InterPro" id="IPR019366">
    <property type="entry name" value="Clusterin-associated_protein-1"/>
</dbReference>
<evidence type="ECO:0000256" key="1">
    <source>
        <dbReference type="ARBA" id="ARBA00004138"/>
    </source>
</evidence>
<dbReference type="Pfam" id="PF10234">
    <property type="entry name" value="Cluap1"/>
    <property type="match status" value="1"/>
</dbReference>
<evidence type="ECO:0000313" key="9">
    <source>
        <dbReference type="EMBL" id="CAH1391497.1"/>
    </source>
</evidence>
<evidence type="ECO:0000256" key="6">
    <source>
        <dbReference type="ARBA" id="ARBA00023273"/>
    </source>
</evidence>
<dbReference type="PANTHER" id="PTHR21547:SF0">
    <property type="entry name" value="CLUSTERIN-ASSOCIATED PROTEIN 1"/>
    <property type="match status" value="1"/>
</dbReference>
<accession>A0A9P0EAD7</accession>
<dbReference type="EMBL" id="OV725077">
    <property type="protein sequence ID" value="CAH1391497.1"/>
    <property type="molecule type" value="Genomic_DNA"/>
</dbReference>
<dbReference type="GO" id="GO:0005929">
    <property type="term" value="C:cilium"/>
    <property type="evidence" value="ECO:0007669"/>
    <property type="project" value="UniProtKB-SubCell"/>
</dbReference>
<evidence type="ECO:0000256" key="7">
    <source>
        <dbReference type="SAM" id="Coils"/>
    </source>
</evidence>
<dbReference type="GO" id="GO:0030992">
    <property type="term" value="C:intraciliary transport particle B"/>
    <property type="evidence" value="ECO:0007669"/>
    <property type="project" value="TreeGrafter"/>
</dbReference>
<comment type="similarity">
    <text evidence="2">Belongs to the CLUAP1 family.</text>
</comment>
<keyword evidence="5" id="KW-0969">Cilium</keyword>
<dbReference type="GO" id="GO:0060271">
    <property type="term" value="P:cilium assembly"/>
    <property type="evidence" value="ECO:0007669"/>
    <property type="project" value="TreeGrafter"/>
</dbReference>
<protein>
    <recommendedName>
        <fullName evidence="11">Clusterin-associated protein 1</fullName>
    </recommendedName>
</protein>
<feature type="compositionally biased region" description="Acidic residues" evidence="8">
    <location>
        <begin position="291"/>
        <end position="313"/>
    </location>
</feature>
<evidence type="ECO:0000256" key="4">
    <source>
        <dbReference type="ARBA" id="ARBA00023054"/>
    </source>
</evidence>
<feature type="coiled-coil region" evidence="7">
    <location>
        <begin position="150"/>
        <end position="177"/>
    </location>
</feature>
<reference evidence="9" key="1">
    <citation type="submission" date="2022-01" db="EMBL/GenBank/DDBJ databases">
        <authorList>
            <person name="King R."/>
        </authorList>
    </citation>
    <scope>NUCLEOTIDE SEQUENCE</scope>
</reference>
<evidence type="ECO:0000256" key="2">
    <source>
        <dbReference type="ARBA" id="ARBA00008340"/>
    </source>
</evidence>
<feature type="compositionally biased region" description="Basic and acidic residues" evidence="8">
    <location>
        <begin position="330"/>
        <end position="339"/>
    </location>
</feature>
<dbReference type="AlphaFoldDB" id="A0A9P0EAD7"/>
<dbReference type="GO" id="GO:0005815">
    <property type="term" value="C:microtubule organizing center"/>
    <property type="evidence" value="ECO:0007669"/>
    <property type="project" value="TreeGrafter"/>
</dbReference>
<evidence type="ECO:0000256" key="5">
    <source>
        <dbReference type="ARBA" id="ARBA00023069"/>
    </source>
</evidence>
<proteinExistence type="inferred from homology"/>
<dbReference type="Proteomes" id="UP001152798">
    <property type="component" value="Chromosome 1"/>
</dbReference>